<dbReference type="PANTHER" id="PTHR46564:SF1">
    <property type="entry name" value="TRANSPOSASE"/>
    <property type="match status" value="1"/>
</dbReference>
<dbReference type="InterPro" id="IPR036397">
    <property type="entry name" value="RNaseH_sf"/>
</dbReference>
<dbReference type="InParanoid" id="A0A078AJP1"/>
<proteinExistence type="predicted"/>
<evidence type="ECO:0000313" key="3">
    <source>
        <dbReference type="EMBL" id="CDW82384.1"/>
    </source>
</evidence>
<dbReference type="GO" id="GO:0003676">
    <property type="term" value="F:nucleic acid binding"/>
    <property type="evidence" value="ECO:0007669"/>
    <property type="project" value="InterPro"/>
</dbReference>
<evidence type="ECO:0000259" key="2">
    <source>
        <dbReference type="Pfam" id="PF13358"/>
    </source>
</evidence>
<protein>
    <recommendedName>
        <fullName evidence="2">Tc1-like transposase DDE domain-containing protein</fullName>
    </recommendedName>
</protein>
<gene>
    <name evidence="3" type="primary">Contig4190.g4486</name>
    <name evidence="3" type="ORF">STYLEM_11416</name>
</gene>
<dbReference type="Proteomes" id="UP000039865">
    <property type="component" value="Unassembled WGS sequence"/>
</dbReference>
<reference evidence="3 4" key="1">
    <citation type="submission" date="2014-06" db="EMBL/GenBank/DDBJ databases">
        <authorList>
            <person name="Swart Estienne"/>
        </authorList>
    </citation>
    <scope>NUCLEOTIDE SEQUENCE [LARGE SCALE GENOMIC DNA]</scope>
    <source>
        <strain evidence="3 4">130c</strain>
    </source>
</reference>
<evidence type="ECO:0000256" key="1">
    <source>
        <dbReference type="SAM" id="MobiDB-lite"/>
    </source>
</evidence>
<sequence length="513" mass="60889">MEHRSSLRQSQISQFFQRDDENTIEDIEESKAIDSQESEEDFESPEYITTNLLFERNLTLADIEVDTINYKDMDYLFFDIVEELDNYDFEGFIIDPRLVVKEQQKIKTVQTLLTDEQIMNLARQVLELYTKYRQSDLEPQGRFRESQVNNRYPQLQVVIPKRKIKLIKQREAELQNQEIQHRECLNLYFNHKLSMRQIQQRLKITYYKVRKFIKYPSLNFSLPINNLSEHEKFKKLHGRARMHIVNMIVDSRVPIQVSDIQQSLLKDIQLRCSRSMIQRFLKEELHLTYKQIKQITVNHNYLNCKLQRQYAAQQFIGVLSSGKKIINIDESVLNTTDERHRGWTGYKVRNKVTYAQRLSQMNLIIGVSSSGELYYTVNRGRTNQTTFTYFLCKLIRVLDQQDQDWRSNTVILIDNAPYHRSFKIMTCYDELKLPLMFLGPYQFKLAPAELMYSYIKNRDLNPLNTRAQSKQDLEFNLSQRILGIIHEGSCNEYQQNKSDISTQMLLSCVNIGP</sequence>
<dbReference type="OrthoDB" id="323051at2759"/>
<evidence type="ECO:0000313" key="4">
    <source>
        <dbReference type="Proteomes" id="UP000039865"/>
    </source>
</evidence>
<feature type="compositionally biased region" description="Polar residues" evidence="1">
    <location>
        <begin position="7"/>
        <end position="16"/>
    </location>
</feature>
<feature type="region of interest" description="Disordered" evidence="1">
    <location>
        <begin position="1"/>
        <end position="43"/>
    </location>
</feature>
<dbReference type="Gene3D" id="3.30.420.10">
    <property type="entry name" value="Ribonuclease H-like superfamily/Ribonuclease H"/>
    <property type="match status" value="1"/>
</dbReference>
<accession>A0A078AJP1</accession>
<dbReference type="AlphaFoldDB" id="A0A078AJP1"/>
<dbReference type="PANTHER" id="PTHR46564">
    <property type="entry name" value="TRANSPOSASE"/>
    <property type="match status" value="1"/>
</dbReference>
<dbReference type="Pfam" id="PF13358">
    <property type="entry name" value="DDE_3"/>
    <property type="match status" value="1"/>
</dbReference>
<dbReference type="EMBL" id="CCKQ01010870">
    <property type="protein sequence ID" value="CDW82384.1"/>
    <property type="molecule type" value="Genomic_DNA"/>
</dbReference>
<feature type="domain" description="Tc1-like transposase DDE" evidence="2">
    <location>
        <begin position="325"/>
        <end position="470"/>
    </location>
</feature>
<organism evidence="3 4">
    <name type="scientific">Stylonychia lemnae</name>
    <name type="common">Ciliate</name>
    <dbReference type="NCBI Taxonomy" id="5949"/>
    <lineage>
        <taxon>Eukaryota</taxon>
        <taxon>Sar</taxon>
        <taxon>Alveolata</taxon>
        <taxon>Ciliophora</taxon>
        <taxon>Intramacronucleata</taxon>
        <taxon>Spirotrichea</taxon>
        <taxon>Stichotrichia</taxon>
        <taxon>Sporadotrichida</taxon>
        <taxon>Oxytrichidae</taxon>
        <taxon>Stylonychinae</taxon>
        <taxon>Stylonychia</taxon>
    </lineage>
</organism>
<name>A0A078AJP1_STYLE</name>
<keyword evidence="4" id="KW-1185">Reference proteome</keyword>
<dbReference type="InterPro" id="IPR038717">
    <property type="entry name" value="Tc1-like_DDE_dom"/>
</dbReference>